<evidence type="ECO:0000313" key="3">
    <source>
        <dbReference type="Proteomes" id="UP000039021"/>
    </source>
</evidence>
<gene>
    <name evidence="2" type="ORF">ERS007739_04013</name>
</gene>
<name>A0A916LEM3_MYCTX</name>
<organism evidence="2 3">
    <name type="scientific">Mycobacterium tuberculosis</name>
    <dbReference type="NCBI Taxonomy" id="1773"/>
    <lineage>
        <taxon>Bacteria</taxon>
        <taxon>Bacillati</taxon>
        <taxon>Actinomycetota</taxon>
        <taxon>Actinomycetes</taxon>
        <taxon>Mycobacteriales</taxon>
        <taxon>Mycobacteriaceae</taxon>
        <taxon>Mycobacterium</taxon>
        <taxon>Mycobacterium tuberculosis complex</taxon>
    </lineage>
</organism>
<sequence length="87" mass="8712">MKVTIAIPAAGMISARKSSTETGGTPGVGRPEGIRPTIAIPLASKDITATSIVAARTAMIGPGARGAHRVSIVSSARTDMANTKVGQ</sequence>
<dbReference type="AlphaFoldDB" id="A0A916LEM3"/>
<evidence type="ECO:0000256" key="1">
    <source>
        <dbReference type="SAM" id="MobiDB-lite"/>
    </source>
</evidence>
<dbReference type="Proteomes" id="UP000039021">
    <property type="component" value="Unassembled WGS sequence"/>
</dbReference>
<accession>A0A916LEM3</accession>
<protein>
    <submittedName>
        <fullName evidence="2">Uncharacterized protein</fullName>
    </submittedName>
</protein>
<dbReference type="EMBL" id="CSBK01002286">
    <property type="protein sequence ID" value="COZ67459.1"/>
    <property type="molecule type" value="Genomic_DNA"/>
</dbReference>
<evidence type="ECO:0000313" key="2">
    <source>
        <dbReference type="EMBL" id="COZ67459.1"/>
    </source>
</evidence>
<comment type="caution">
    <text evidence="2">The sequence shown here is derived from an EMBL/GenBank/DDBJ whole genome shotgun (WGS) entry which is preliminary data.</text>
</comment>
<feature type="region of interest" description="Disordered" evidence="1">
    <location>
        <begin position="15"/>
        <end position="34"/>
    </location>
</feature>
<proteinExistence type="predicted"/>
<reference evidence="3" key="1">
    <citation type="submission" date="2015-03" db="EMBL/GenBank/DDBJ databases">
        <authorList>
            <consortium name="Pathogen Informatics"/>
        </authorList>
    </citation>
    <scope>NUCLEOTIDE SEQUENCE [LARGE SCALE GENOMIC DNA]</scope>
    <source>
        <strain evidence="3">N09902308</strain>
    </source>
</reference>